<dbReference type="PROSITE" id="PS01271">
    <property type="entry name" value="NA_SULFATE"/>
    <property type="match status" value="1"/>
</dbReference>
<evidence type="ECO:0000256" key="4">
    <source>
        <dbReference type="ARBA" id="ARBA00022692"/>
    </source>
</evidence>
<dbReference type="Pfam" id="PF00939">
    <property type="entry name" value="Na_sulph_symp"/>
    <property type="match status" value="1"/>
</dbReference>
<dbReference type="AlphaFoldDB" id="A0A1I7W6N1"/>
<evidence type="ECO:0000256" key="6">
    <source>
        <dbReference type="ARBA" id="ARBA00023136"/>
    </source>
</evidence>
<comment type="subcellular location">
    <subcellularLocation>
        <location evidence="1">Membrane</location>
        <topology evidence="1">Multi-pass membrane protein</topology>
    </subcellularLocation>
</comment>
<dbReference type="InterPro" id="IPR001898">
    <property type="entry name" value="SLC13A/DASS"/>
</dbReference>
<feature type="transmembrane region" description="Helical" evidence="7">
    <location>
        <begin position="453"/>
        <end position="475"/>
    </location>
</feature>
<sequence length="495" mass="56887">MAMAVEETNLHRRIALGLLKKVGNASRLPHYNIIYVSILSFFVSDTACTALMTPIAIAILITMQEANTTNTNGVIEGWKNGEEETKDKNSAELLNLASLSKIERGFCKVRIWKFKNKLNWILAIKTQFSCAYGSLIGGTAIITSTGPNLVFRENLHTFYPNDEVTMTYLQWMTFAMPPLVFYILASHVVLTRKTTNEYNNQLIVSTTTTFINNIKNPSSILLIKFVMTRLFSSLHVFQMTFWRLEKGQSRIYKLLFFSQVLVLRCDIILKRTVYCVFLGPIYLFSWFRKQSREERNLSLIVEKNVSMAYDELGPISFAEKSVFFWFCFLIATWILRKPGFIPGWGHIFPDNGSTNCFNHIYDGVRQQCFHWKHIHPNCPQYSKCSELARLCAESLSVHPLYLALPATVGCSFAFMLPMATPPNAIVYDTKVVNMIEMHLKLIKLEHFQLSTGFFLNLLCILITVLNMNTWTYWLFNLSSFPDLPVRHNVTTKLDI</sequence>
<dbReference type="InterPro" id="IPR031312">
    <property type="entry name" value="Na/sul_symport_CS"/>
</dbReference>
<keyword evidence="3" id="KW-0813">Transport</keyword>
<feature type="transmembrane region" description="Helical" evidence="7">
    <location>
        <begin position="261"/>
        <end position="287"/>
    </location>
</feature>
<dbReference type="GO" id="GO:0015141">
    <property type="term" value="F:succinate transmembrane transporter activity"/>
    <property type="evidence" value="ECO:0007669"/>
    <property type="project" value="TreeGrafter"/>
</dbReference>
<accession>A0A1I7W6N1</accession>
<dbReference type="PANTHER" id="PTHR10283:SF84">
    <property type="entry name" value="SODIUM-DEPENDENT HIGH-AFFINITY DICARBOXYLATE TRANSPORTER 2"/>
    <property type="match status" value="1"/>
</dbReference>
<feature type="transmembrane region" description="Helical" evidence="7">
    <location>
        <begin position="221"/>
        <end position="241"/>
    </location>
</feature>
<evidence type="ECO:0000313" key="9">
    <source>
        <dbReference type="WBParaSite" id="Hba_00297"/>
    </source>
</evidence>
<organism evidence="8 9">
    <name type="scientific">Heterorhabditis bacteriophora</name>
    <name type="common">Entomopathogenic nematode worm</name>
    <dbReference type="NCBI Taxonomy" id="37862"/>
    <lineage>
        <taxon>Eukaryota</taxon>
        <taxon>Metazoa</taxon>
        <taxon>Ecdysozoa</taxon>
        <taxon>Nematoda</taxon>
        <taxon>Chromadorea</taxon>
        <taxon>Rhabditida</taxon>
        <taxon>Rhabditina</taxon>
        <taxon>Rhabditomorpha</taxon>
        <taxon>Strongyloidea</taxon>
        <taxon>Heterorhabditidae</taxon>
        <taxon>Heterorhabditis</taxon>
    </lineage>
</organism>
<feature type="transmembrane region" description="Helical" evidence="7">
    <location>
        <begin position="118"/>
        <end position="142"/>
    </location>
</feature>
<keyword evidence="6 7" id="KW-0472">Membrane</keyword>
<evidence type="ECO:0000256" key="3">
    <source>
        <dbReference type="ARBA" id="ARBA00022448"/>
    </source>
</evidence>
<dbReference type="GO" id="GO:0005886">
    <property type="term" value="C:plasma membrane"/>
    <property type="evidence" value="ECO:0007669"/>
    <property type="project" value="TreeGrafter"/>
</dbReference>
<feature type="transmembrane region" description="Helical" evidence="7">
    <location>
        <begin position="33"/>
        <end position="61"/>
    </location>
</feature>
<keyword evidence="5 7" id="KW-1133">Transmembrane helix</keyword>
<feature type="transmembrane region" description="Helical" evidence="7">
    <location>
        <begin position="168"/>
        <end position="190"/>
    </location>
</feature>
<evidence type="ECO:0000256" key="1">
    <source>
        <dbReference type="ARBA" id="ARBA00004141"/>
    </source>
</evidence>
<proteinExistence type="inferred from homology"/>
<protein>
    <submittedName>
        <fullName evidence="9">Uncharacterized protein</fullName>
    </submittedName>
</protein>
<dbReference type="GO" id="GO:0015137">
    <property type="term" value="F:citrate transmembrane transporter activity"/>
    <property type="evidence" value="ECO:0007669"/>
    <property type="project" value="TreeGrafter"/>
</dbReference>
<evidence type="ECO:0000256" key="5">
    <source>
        <dbReference type="ARBA" id="ARBA00022989"/>
    </source>
</evidence>
<evidence type="ECO:0000256" key="7">
    <source>
        <dbReference type="SAM" id="Phobius"/>
    </source>
</evidence>
<keyword evidence="8" id="KW-1185">Reference proteome</keyword>
<name>A0A1I7W6N1_HETBA</name>
<comment type="similarity">
    <text evidence="2">Belongs to the SLC13A/DASS transporter (TC 2.A.47) family. NADC subfamily.</text>
</comment>
<dbReference type="WBParaSite" id="Hba_00297">
    <property type="protein sequence ID" value="Hba_00297"/>
    <property type="gene ID" value="Hba_00297"/>
</dbReference>
<evidence type="ECO:0000313" key="8">
    <source>
        <dbReference type="Proteomes" id="UP000095283"/>
    </source>
</evidence>
<reference evidence="9" key="1">
    <citation type="submission" date="2016-11" db="UniProtKB">
        <authorList>
            <consortium name="WormBaseParasite"/>
        </authorList>
    </citation>
    <scope>IDENTIFICATION</scope>
</reference>
<dbReference type="Proteomes" id="UP000095283">
    <property type="component" value="Unplaced"/>
</dbReference>
<dbReference type="PANTHER" id="PTHR10283">
    <property type="entry name" value="SOLUTE CARRIER FAMILY 13 MEMBER"/>
    <property type="match status" value="1"/>
</dbReference>
<evidence type="ECO:0000256" key="2">
    <source>
        <dbReference type="ARBA" id="ARBA00006772"/>
    </source>
</evidence>
<keyword evidence="4 7" id="KW-0812">Transmembrane</keyword>